<reference evidence="1 2" key="3">
    <citation type="journal article" date="2013" name="Rice">
        <title>Improvement of the Oryza sativa Nipponbare reference genome using next generation sequence and optical map data.</title>
        <authorList>
            <person name="Kawahara Y."/>
            <person name="de la Bastide M."/>
            <person name="Hamilton J.P."/>
            <person name="Kanamori H."/>
            <person name="McCombie W.R."/>
            <person name="Ouyang S."/>
            <person name="Schwartz D.C."/>
            <person name="Tanaka T."/>
            <person name="Wu J."/>
            <person name="Zhou S."/>
            <person name="Childs K.L."/>
            <person name="Davidson R.M."/>
            <person name="Lin H."/>
            <person name="Quesada-Ocampo L."/>
            <person name="Vaillancourt B."/>
            <person name="Sakai H."/>
            <person name="Lee S.S."/>
            <person name="Kim J."/>
            <person name="Numa H."/>
            <person name="Itoh T."/>
            <person name="Buell C.R."/>
            <person name="Matsumoto T."/>
        </authorList>
    </citation>
    <scope>NUCLEOTIDE SEQUENCE [LARGE SCALE GENOMIC DNA]</scope>
    <source>
        <strain evidence="2">cv. Nipponbare</strain>
    </source>
</reference>
<keyword evidence="2" id="KW-1185">Reference proteome</keyword>
<gene>
    <name evidence="1" type="ordered locus">Os09g0372500</name>
    <name evidence="1" type="ORF">OSNPB_090372500</name>
</gene>
<evidence type="ECO:0000313" key="1">
    <source>
        <dbReference type="EMBL" id="BAT07781.1"/>
    </source>
</evidence>
<dbReference type="PaxDb" id="39947-A0A0P0XMV7"/>
<dbReference type="EMBL" id="AP014965">
    <property type="protein sequence ID" value="BAT07781.1"/>
    <property type="molecule type" value="Genomic_DNA"/>
</dbReference>
<organism evidence="1 2">
    <name type="scientific">Oryza sativa subsp. japonica</name>
    <name type="common">Rice</name>
    <dbReference type="NCBI Taxonomy" id="39947"/>
    <lineage>
        <taxon>Eukaryota</taxon>
        <taxon>Viridiplantae</taxon>
        <taxon>Streptophyta</taxon>
        <taxon>Embryophyta</taxon>
        <taxon>Tracheophyta</taxon>
        <taxon>Spermatophyta</taxon>
        <taxon>Magnoliopsida</taxon>
        <taxon>Liliopsida</taxon>
        <taxon>Poales</taxon>
        <taxon>Poaceae</taxon>
        <taxon>BOP clade</taxon>
        <taxon>Oryzoideae</taxon>
        <taxon>Oryzeae</taxon>
        <taxon>Oryzinae</taxon>
        <taxon>Oryza</taxon>
        <taxon>Oryza sativa</taxon>
    </lineage>
</organism>
<proteinExistence type="predicted"/>
<reference evidence="2" key="1">
    <citation type="journal article" date="2005" name="Nature">
        <title>The map-based sequence of the rice genome.</title>
        <authorList>
            <consortium name="International rice genome sequencing project (IRGSP)"/>
            <person name="Matsumoto T."/>
            <person name="Wu J."/>
            <person name="Kanamori H."/>
            <person name="Katayose Y."/>
            <person name="Fujisawa M."/>
            <person name="Namiki N."/>
            <person name="Mizuno H."/>
            <person name="Yamamoto K."/>
            <person name="Antonio B.A."/>
            <person name="Baba T."/>
            <person name="Sakata K."/>
            <person name="Nagamura Y."/>
            <person name="Aoki H."/>
            <person name="Arikawa K."/>
            <person name="Arita K."/>
            <person name="Bito T."/>
            <person name="Chiden Y."/>
            <person name="Fujitsuka N."/>
            <person name="Fukunaka R."/>
            <person name="Hamada M."/>
            <person name="Harada C."/>
            <person name="Hayashi A."/>
            <person name="Hijishita S."/>
            <person name="Honda M."/>
            <person name="Hosokawa S."/>
            <person name="Ichikawa Y."/>
            <person name="Idonuma A."/>
            <person name="Iijima M."/>
            <person name="Ikeda M."/>
            <person name="Ikeno M."/>
            <person name="Ito K."/>
            <person name="Ito S."/>
            <person name="Ito T."/>
            <person name="Ito Y."/>
            <person name="Ito Y."/>
            <person name="Iwabuchi A."/>
            <person name="Kamiya K."/>
            <person name="Karasawa W."/>
            <person name="Kurita K."/>
            <person name="Katagiri S."/>
            <person name="Kikuta A."/>
            <person name="Kobayashi H."/>
            <person name="Kobayashi N."/>
            <person name="Machita K."/>
            <person name="Maehara T."/>
            <person name="Masukawa M."/>
            <person name="Mizubayashi T."/>
            <person name="Mukai Y."/>
            <person name="Nagasaki H."/>
            <person name="Nagata Y."/>
            <person name="Naito S."/>
            <person name="Nakashima M."/>
            <person name="Nakama Y."/>
            <person name="Nakamichi Y."/>
            <person name="Nakamura M."/>
            <person name="Meguro A."/>
            <person name="Negishi M."/>
            <person name="Ohta I."/>
            <person name="Ohta T."/>
            <person name="Okamoto M."/>
            <person name="Ono N."/>
            <person name="Saji S."/>
            <person name="Sakaguchi M."/>
            <person name="Sakai K."/>
            <person name="Shibata M."/>
            <person name="Shimokawa T."/>
            <person name="Song J."/>
            <person name="Takazaki Y."/>
            <person name="Terasawa K."/>
            <person name="Tsugane M."/>
            <person name="Tsuji K."/>
            <person name="Ueda S."/>
            <person name="Waki K."/>
            <person name="Yamagata H."/>
            <person name="Yamamoto M."/>
            <person name="Yamamoto S."/>
            <person name="Yamane H."/>
            <person name="Yoshiki S."/>
            <person name="Yoshihara R."/>
            <person name="Yukawa K."/>
            <person name="Zhong H."/>
            <person name="Yano M."/>
            <person name="Yuan Q."/>
            <person name="Ouyang S."/>
            <person name="Liu J."/>
            <person name="Jones K.M."/>
            <person name="Gansberger K."/>
            <person name="Moffat K."/>
            <person name="Hill J."/>
            <person name="Bera J."/>
            <person name="Fadrosh D."/>
            <person name="Jin S."/>
            <person name="Johri S."/>
            <person name="Kim M."/>
            <person name="Overton L."/>
            <person name="Reardon M."/>
            <person name="Tsitrin T."/>
            <person name="Vuong H."/>
            <person name="Weaver B."/>
            <person name="Ciecko A."/>
            <person name="Tallon L."/>
            <person name="Jackson J."/>
            <person name="Pai G."/>
            <person name="Aken S.V."/>
            <person name="Utterback T."/>
            <person name="Reidmuller S."/>
            <person name="Feldblyum T."/>
            <person name="Hsiao J."/>
            <person name="Zismann V."/>
            <person name="Iobst S."/>
            <person name="de Vazeille A.R."/>
            <person name="Buell C.R."/>
            <person name="Ying K."/>
            <person name="Li Y."/>
            <person name="Lu T."/>
            <person name="Huang Y."/>
            <person name="Zhao Q."/>
            <person name="Feng Q."/>
            <person name="Zhang L."/>
            <person name="Zhu J."/>
            <person name="Weng Q."/>
            <person name="Mu J."/>
            <person name="Lu Y."/>
            <person name="Fan D."/>
            <person name="Liu Y."/>
            <person name="Guan J."/>
            <person name="Zhang Y."/>
            <person name="Yu S."/>
            <person name="Liu X."/>
            <person name="Zhang Y."/>
            <person name="Hong G."/>
            <person name="Han B."/>
            <person name="Choisne N."/>
            <person name="Demange N."/>
            <person name="Orjeda G."/>
            <person name="Samain S."/>
            <person name="Cattolico L."/>
            <person name="Pelletier E."/>
            <person name="Couloux A."/>
            <person name="Segurens B."/>
            <person name="Wincker P."/>
            <person name="D'Hont A."/>
            <person name="Scarpelli C."/>
            <person name="Weissenbach J."/>
            <person name="Salanoubat M."/>
            <person name="Quetier F."/>
            <person name="Yu Y."/>
            <person name="Kim H.R."/>
            <person name="Rambo T."/>
            <person name="Currie J."/>
            <person name="Collura K."/>
            <person name="Luo M."/>
            <person name="Yang T."/>
            <person name="Ammiraju J.S.S."/>
            <person name="Engler F."/>
            <person name="Soderlund C."/>
            <person name="Wing R.A."/>
            <person name="Palmer L.E."/>
            <person name="de la Bastide M."/>
            <person name="Spiegel L."/>
            <person name="Nascimento L."/>
            <person name="Zutavern T."/>
            <person name="O'Shaughnessy A."/>
            <person name="Dike S."/>
            <person name="Dedhia N."/>
            <person name="Preston R."/>
            <person name="Balija V."/>
            <person name="McCombie W.R."/>
            <person name="Chow T."/>
            <person name="Chen H."/>
            <person name="Chung M."/>
            <person name="Chen C."/>
            <person name="Shaw J."/>
            <person name="Wu H."/>
            <person name="Hsiao K."/>
            <person name="Chao Y."/>
            <person name="Chu M."/>
            <person name="Cheng C."/>
            <person name="Hour A."/>
            <person name="Lee P."/>
            <person name="Lin S."/>
            <person name="Lin Y."/>
            <person name="Liou J."/>
            <person name="Liu S."/>
            <person name="Hsing Y."/>
            <person name="Raghuvanshi S."/>
            <person name="Mohanty A."/>
            <person name="Bharti A.K."/>
            <person name="Gaur A."/>
            <person name="Gupta V."/>
            <person name="Kumar D."/>
            <person name="Ravi V."/>
            <person name="Vij S."/>
            <person name="Kapur A."/>
            <person name="Khurana P."/>
            <person name="Khurana P."/>
            <person name="Khurana J.P."/>
            <person name="Tyagi A.K."/>
            <person name="Gaikwad K."/>
            <person name="Singh A."/>
            <person name="Dalal V."/>
            <person name="Srivastava S."/>
            <person name="Dixit A."/>
            <person name="Pal A.K."/>
            <person name="Ghazi I.A."/>
            <person name="Yadav M."/>
            <person name="Pandit A."/>
            <person name="Bhargava A."/>
            <person name="Sureshbabu K."/>
            <person name="Batra K."/>
            <person name="Sharma T.R."/>
            <person name="Mohapatra T."/>
            <person name="Singh N.K."/>
            <person name="Messing J."/>
            <person name="Nelson A.B."/>
            <person name="Fuks G."/>
            <person name="Kavchok S."/>
            <person name="Keizer G."/>
            <person name="Linton E."/>
            <person name="Llaca V."/>
            <person name="Song R."/>
            <person name="Tanyolac B."/>
            <person name="Young S."/>
            <person name="Ho-Il K."/>
            <person name="Hahn J.H."/>
            <person name="Sangsakoo G."/>
            <person name="Vanavichit A."/>
            <person name="de Mattos Luiz.A.T."/>
            <person name="Zimmer P.D."/>
            <person name="Malone G."/>
            <person name="Dellagostin O."/>
            <person name="de Oliveira A.C."/>
            <person name="Bevan M."/>
            <person name="Bancroft I."/>
            <person name="Minx P."/>
            <person name="Cordum H."/>
            <person name="Wilson R."/>
            <person name="Cheng Z."/>
            <person name="Jin W."/>
            <person name="Jiang J."/>
            <person name="Leong S.A."/>
            <person name="Iwama H."/>
            <person name="Gojobori T."/>
            <person name="Itoh T."/>
            <person name="Niimura Y."/>
            <person name="Fujii Y."/>
            <person name="Habara T."/>
            <person name="Sakai H."/>
            <person name="Sato Y."/>
            <person name="Wilson G."/>
            <person name="Kumar K."/>
            <person name="McCouch S."/>
            <person name="Juretic N."/>
            <person name="Hoen D."/>
            <person name="Wright S."/>
            <person name="Bruskiewich R."/>
            <person name="Bureau T."/>
            <person name="Miyao A."/>
            <person name="Hirochika H."/>
            <person name="Nishikawa T."/>
            <person name="Kadowaki K."/>
            <person name="Sugiura M."/>
            <person name="Burr B."/>
            <person name="Sasaki T."/>
        </authorList>
    </citation>
    <scope>NUCLEOTIDE SEQUENCE [LARGE SCALE GENOMIC DNA]</scope>
    <source>
        <strain evidence="2">cv. Nipponbare</strain>
    </source>
</reference>
<sequence>MSESETQEVDIIGPYVLDSEDAPVGDGAFFIPEIQDPNIIGKTIDQQQVSGEPTVIRCFRRKTLSLTQLGSVTAAARDVGSESRKTAVAARPSLEALAMAGYEYEHWHHHHQSVGVDEEEAPPVHLLAVDAFLEEAVPVDMVAAARREEEARLRRGGRPRSREDGMKEMLRLWAKSVARKAIASVVVN</sequence>
<evidence type="ECO:0000313" key="2">
    <source>
        <dbReference type="Proteomes" id="UP000059680"/>
    </source>
</evidence>
<protein>
    <submittedName>
        <fullName evidence="1">Os09g0372500 protein</fullName>
    </submittedName>
</protein>
<reference evidence="1 2" key="2">
    <citation type="journal article" date="2013" name="Plant Cell Physiol.">
        <title>Rice Annotation Project Database (RAP-DB): an integrative and interactive database for rice genomics.</title>
        <authorList>
            <person name="Sakai H."/>
            <person name="Lee S.S."/>
            <person name="Tanaka T."/>
            <person name="Numa H."/>
            <person name="Kim J."/>
            <person name="Kawahara Y."/>
            <person name="Wakimoto H."/>
            <person name="Yang C.C."/>
            <person name="Iwamoto M."/>
            <person name="Abe T."/>
            <person name="Yamada Y."/>
            <person name="Muto A."/>
            <person name="Inokuchi H."/>
            <person name="Ikemura T."/>
            <person name="Matsumoto T."/>
            <person name="Sasaki T."/>
            <person name="Itoh T."/>
        </authorList>
    </citation>
    <scope>NUCLEOTIDE SEQUENCE [LARGE SCALE GENOMIC DNA]</scope>
    <source>
        <strain evidence="2">cv. Nipponbare</strain>
    </source>
</reference>
<name>A0A0P0XMV7_ORYSJ</name>
<dbReference type="AlphaFoldDB" id="A0A0P0XMV7"/>
<accession>A0A0P0XMV7</accession>
<dbReference type="Proteomes" id="UP000059680">
    <property type="component" value="Chromosome 9"/>
</dbReference>
<dbReference type="InParanoid" id="A0A0P0XMV7"/>